<name>A0A7X1SRL5_9PROT</name>
<evidence type="ECO:0000313" key="4">
    <source>
        <dbReference type="Proteomes" id="UP000432209"/>
    </source>
</evidence>
<proteinExistence type="predicted"/>
<evidence type="ECO:0000256" key="1">
    <source>
        <dbReference type="SAM" id="Phobius"/>
    </source>
</evidence>
<protein>
    <submittedName>
        <fullName evidence="3">Uncharacterized protein</fullName>
    </submittedName>
</protein>
<accession>A0A7X1SRL5</accession>
<sequence length="86" mass="9902">MMARFRMLFLLAGLSTFSAASAALAPPAVLAPFIHDGSFVPGDYGFVRGAFWYSTQMLIRFFRSWRFVSLSRLHGRVSFRNRNMRY</sequence>
<keyword evidence="1" id="KW-1133">Transmembrane helix</keyword>
<gene>
    <name evidence="3" type="ORF">GFJ39_05520</name>
</gene>
<feature type="chain" id="PRO_5030929639" evidence="2">
    <location>
        <begin position="23"/>
        <end position="86"/>
    </location>
</feature>
<evidence type="ECO:0000313" key="3">
    <source>
        <dbReference type="EMBL" id="MQR98670.1"/>
    </source>
</evidence>
<feature type="transmembrane region" description="Helical" evidence="1">
    <location>
        <begin position="46"/>
        <end position="62"/>
    </location>
</feature>
<dbReference type="RefSeq" id="WP_153430400.1">
    <property type="nucleotide sequence ID" value="NZ_WIPH01000008.1"/>
</dbReference>
<reference evidence="3 4" key="1">
    <citation type="submission" date="2019-10" db="EMBL/GenBank/DDBJ databases">
        <title>Gluconobacter aidae sp. nov., a novel species of acetic acid bacteria isolated in Thailand.</title>
        <authorList>
            <person name="Yukphan P."/>
            <person name="Charoenyingcharoen P."/>
            <person name="Malimas S."/>
            <person name="Muramatsu Y."/>
            <person name="Nakagawa Y."/>
            <person name="Tanasupawat S."/>
            <person name="Yamada Y."/>
        </authorList>
    </citation>
    <scope>NUCLEOTIDE SEQUENCE [LARGE SCALE GENOMIC DNA]</scope>
    <source>
        <strain evidence="3 4">AC10</strain>
    </source>
</reference>
<comment type="caution">
    <text evidence="3">The sequence shown here is derived from an EMBL/GenBank/DDBJ whole genome shotgun (WGS) entry which is preliminary data.</text>
</comment>
<dbReference type="Proteomes" id="UP000432209">
    <property type="component" value="Unassembled WGS sequence"/>
</dbReference>
<dbReference type="EMBL" id="WIPH01000008">
    <property type="protein sequence ID" value="MQR98670.1"/>
    <property type="molecule type" value="Genomic_DNA"/>
</dbReference>
<keyword evidence="1" id="KW-0812">Transmembrane</keyword>
<feature type="signal peptide" evidence="2">
    <location>
        <begin position="1"/>
        <end position="22"/>
    </location>
</feature>
<keyword evidence="4" id="KW-1185">Reference proteome</keyword>
<evidence type="ECO:0000256" key="2">
    <source>
        <dbReference type="SAM" id="SignalP"/>
    </source>
</evidence>
<keyword evidence="2" id="KW-0732">Signal</keyword>
<keyword evidence="1" id="KW-0472">Membrane</keyword>
<dbReference type="AlphaFoldDB" id="A0A7X1SRL5"/>
<organism evidence="3 4">
    <name type="scientific">Gluconobacter aidae</name>
    <dbReference type="NCBI Taxonomy" id="2662454"/>
    <lineage>
        <taxon>Bacteria</taxon>
        <taxon>Pseudomonadati</taxon>
        <taxon>Pseudomonadota</taxon>
        <taxon>Alphaproteobacteria</taxon>
        <taxon>Acetobacterales</taxon>
        <taxon>Acetobacteraceae</taxon>
        <taxon>Gluconobacter</taxon>
    </lineage>
</organism>